<comment type="subcellular location">
    <subcellularLocation>
        <location evidence="1">Membrane</location>
    </subcellularLocation>
</comment>
<name>A0A2Z7BPE8_9LAMI</name>
<accession>A0A2Z7BPE8</accession>
<sequence length="477" mass="53834">MADYSMVMSQAEVSALKETLCAQQQLLQKLYSELDEEREASATAASEALSVILRLQREKAAVQMEAQQYKRFSEEKMCHAEESLAIIEDIIYQKEMEVAALDYQVQAYRYKLLSMGWVDPGIGEMRFPENLLQRNEALAGEASIQSLGRRNSVPHLLKYKKFVHEKESFVSTETNWDCKIMEENNSKSSDSDKKIDNAPPGDITSYWEQIRKLDQRVKEIAGGSNSNFKNEMRTPSSISSRLSTGSLCDPSCLRNETGSPSPPQLSIGNGCDTIKVGGESQINLIKHPTDLANNGVAMDYSCPPSVYDVFEVPQVEKNLGSCESSTVDRDRGKTLDHGSESLENDGYSGHSKSCIKDESVWLNKLLHLQSNHQGKELCKPGEITDIDCRLSIVQTSTNVSESHPRSNQQLNMRSEIIEIERPSASANREDEIKLLKEITEKLDSLHDEIRRLKIKKHHEQDHHSFHLLAEAMVHFWL</sequence>
<feature type="region of interest" description="Disordered" evidence="6">
    <location>
        <begin position="320"/>
        <end position="349"/>
    </location>
</feature>
<keyword evidence="5" id="KW-0175">Coiled coil</keyword>
<dbReference type="OrthoDB" id="1105498at2759"/>
<gene>
    <name evidence="8" type="ORF">F511_04213</name>
</gene>
<dbReference type="Proteomes" id="UP000250235">
    <property type="component" value="Unassembled WGS sequence"/>
</dbReference>
<feature type="compositionally biased region" description="Basic and acidic residues" evidence="6">
    <location>
        <begin position="326"/>
        <end position="340"/>
    </location>
</feature>
<proteinExistence type="predicted"/>
<feature type="compositionally biased region" description="Polar residues" evidence="6">
    <location>
        <begin position="223"/>
        <end position="235"/>
    </location>
</feature>
<evidence type="ECO:0000313" key="9">
    <source>
        <dbReference type="Proteomes" id="UP000250235"/>
    </source>
</evidence>
<dbReference type="PANTHER" id="PTHR31422">
    <property type="entry name" value="BNAANNG28530D PROTEIN"/>
    <property type="match status" value="1"/>
</dbReference>
<keyword evidence="9" id="KW-1185">Reference proteome</keyword>
<dbReference type="GO" id="GO:0080115">
    <property type="term" value="F:myosin XI tail binding"/>
    <property type="evidence" value="ECO:0007669"/>
    <property type="project" value="UniProtKB-ARBA"/>
</dbReference>
<dbReference type="InterPro" id="IPR007656">
    <property type="entry name" value="GTD-bd"/>
</dbReference>
<feature type="coiled-coil region" evidence="5">
    <location>
        <begin position="428"/>
        <end position="455"/>
    </location>
</feature>
<evidence type="ECO:0000256" key="1">
    <source>
        <dbReference type="ARBA" id="ARBA00004370"/>
    </source>
</evidence>
<dbReference type="PROSITE" id="PS51775">
    <property type="entry name" value="GTD_BINDING"/>
    <property type="match status" value="1"/>
</dbReference>
<evidence type="ECO:0000256" key="3">
    <source>
        <dbReference type="ARBA" id="ARBA00022989"/>
    </source>
</evidence>
<evidence type="ECO:0000259" key="7">
    <source>
        <dbReference type="PROSITE" id="PS51775"/>
    </source>
</evidence>
<reference evidence="8 9" key="1">
    <citation type="journal article" date="2015" name="Proc. Natl. Acad. Sci. U.S.A.">
        <title>The resurrection genome of Boea hygrometrica: A blueprint for survival of dehydration.</title>
        <authorList>
            <person name="Xiao L."/>
            <person name="Yang G."/>
            <person name="Zhang L."/>
            <person name="Yang X."/>
            <person name="Zhao S."/>
            <person name="Ji Z."/>
            <person name="Zhou Q."/>
            <person name="Hu M."/>
            <person name="Wang Y."/>
            <person name="Chen M."/>
            <person name="Xu Y."/>
            <person name="Jin H."/>
            <person name="Xiao X."/>
            <person name="Hu G."/>
            <person name="Bao F."/>
            <person name="Hu Y."/>
            <person name="Wan P."/>
            <person name="Li L."/>
            <person name="Deng X."/>
            <person name="Kuang T."/>
            <person name="Xiang C."/>
            <person name="Zhu J.K."/>
            <person name="Oliver M.J."/>
            <person name="He Y."/>
        </authorList>
    </citation>
    <scope>NUCLEOTIDE SEQUENCE [LARGE SCALE GENOMIC DNA]</scope>
    <source>
        <strain evidence="9">cv. XS01</strain>
    </source>
</reference>
<dbReference type="GO" id="GO:0016020">
    <property type="term" value="C:membrane"/>
    <property type="evidence" value="ECO:0007669"/>
    <property type="project" value="UniProtKB-SubCell"/>
</dbReference>
<dbReference type="EMBL" id="KV005645">
    <property type="protein sequence ID" value="KZV33988.1"/>
    <property type="molecule type" value="Genomic_DNA"/>
</dbReference>
<evidence type="ECO:0000313" key="8">
    <source>
        <dbReference type="EMBL" id="KZV33988.1"/>
    </source>
</evidence>
<evidence type="ECO:0000256" key="4">
    <source>
        <dbReference type="ARBA" id="ARBA00023136"/>
    </source>
</evidence>
<dbReference type="AlphaFoldDB" id="A0A2Z7BPE8"/>
<dbReference type="PANTHER" id="PTHR31422:SF1">
    <property type="entry name" value="GTD-BINDING DOMAIN-CONTAINING PROTEIN"/>
    <property type="match status" value="1"/>
</dbReference>
<feature type="domain" description="GTD-binding" evidence="7">
    <location>
        <begin position="11"/>
        <end position="109"/>
    </location>
</feature>
<evidence type="ECO:0000256" key="2">
    <source>
        <dbReference type="ARBA" id="ARBA00022692"/>
    </source>
</evidence>
<evidence type="ECO:0000256" key="6">
    <source>
        <dbReference type="SAM" id="MobiDB-lite"/>
    </source>
</evidence>
<protein>
    <recommendedName>
        <fullName evidence="7">GTD-binding domain-containing protein</fullName>
    </recommendedName>
</protein>
<organism evidence="8 9">
    <name type="scientific">Dorcoceras hygrometricum</name>
    <dbReference type="NCBI Taxonomy" id="472368"/>
    <lineage>
        <taxon>Eukaryota</taxon>
        <taxon>Viridiplantae</taxon>
        <taxon>Streptophyta</taxon>
        <taxon>Embryophyta</taxon>
        <taxon>Tracheophyta</taxon>
        <taxon>Spermatophyta</taxon>
        <taxon>Magnoliopsida</taxon>
        <taxon>eudicotyledons</taxon>
        <taxon>Gunneridae</taxon>
        <taxon>Pentapetalae</taxon>
        <taxon>asterids</taxon>
        <taxon>lamiids</taxon>
        <taxon>Lamiales</taxon>
        <taxon>Gesneriaceae</taxon>
        <taxon>Didymocarpoideae</taxon>
        <taxon>Trichosporeae</taxon>
        <taxon>Loxocarpinae</taxon>
        <taxon>Dorcoceras</taxon>
    </lineage>
</organism>
<keyword evidence="4" id="KW-0472">Membrane</keyword>
<feature type="region of interest" description="Disordered" evidence="6">
    <location>
        <begin position="223"/>
        <end position="242"/>
    </location>
</feature>
<keyword evidence="2" id="KW-0812">Transmembrane</keyword>
<dbReference type="Pfam" id="PF04576">
    <property type="entry name" value="Zein-binding"/>
    <property type="match status" value="1"/>
</dbReference>
<keyword evidence="3" id="KW-1133">Transmembrane helix</keyword>
<evidence type="ECO:0000256" key="5">
    <source>
        <dbReference type="SAM" id="Coils"/>
    </source>
</evidence>